<gene>
    <name evidence="1" type="ORF">BN137_3923</name>
</gene>
<sequence length="44" mass="4740">MATVSQRTRALPSGETQDDKTVIFASGFFARAAGRIASQPLKEE</sequence>
<name>K8A4C0_9ENTR</name>
<comment type="caution">
    <text evidence="1">The sequence shown here is derived from an EMBL/GenBank/DDBJ whole genome shotgun (WGS) entry which is preliminary data.</text>
</comment>
<dbReference type="AlphaFoldDB" id="K8A4C0"/>
<evidence type="ECO:0000313" key="2">
    <source>
        <dbReference type="Proteomes" id="UP000009340"/>
    </source>
</evidence>
<reference evidence="1" key="1">
    <citation type="submission" date="2012-07" db="EMBL/GenBank/DDBJ databases">
        <authorList>
            <person name="Cummings C."/>
        </authorList>
    </citation>
    <scope>NUCLEOTIDE SEQUENCE</scope>
    <source>
        <strain evidence="1">1330</strain>
    </source>
</reference>
<proteinExistence type="predicted"/>
<accession>K8A4C0</accession>
<organism evidence="1 2">
    <name type="scientific">Cronobacter condimenti 1330</name>
    <dbReference type="NCBI Taxonomy" id="1073999"/>
    <lineage>
        <taxon>Bacteria</taxon>
        <taxon>Pseudomonadati</taxon>
        <taxon>Pseudomonadota</taxon>
        <taxon>Gammaproteobacteria</taxon>
        <taxon>Enterobacterales</taxon>
        <taxon>Enterobacteriaceae</taxon>
        <taxon>Cronobacter</taxon>
    </lineage>
</organism>
<dbReference type="Proteomes" id="UP000009340">
    <property type="component" value="Unassembled WGS sequence"/>
</dbReference>
<evidence type="ECO:0000313" key="1">
    <source>
        <dbReference type="EMBL" id="CCJ74525.1"/>
    </source>
</evidence>
<protein>
    <submittedName>
        <fullName evidence="1">Uncharacterized protein</fullName>
    </submittedName>
</protein>
<dbReference type="EMBL" id="CAKW01000138">
    <property type="protein sequence ID" value="CCJ74525.1"/>
    <property type="molecule type" value="Genomic_DNA"/>
</dbReference>